<feature type="compositionally biased region" description="Acidic residues" evidence="11">
    <location>
        <begin position="1534"/>
        <end position="1543"/>
    </location>
</feature>
<reference evidence="13" key="1">
    <citation type="submission" date="2019-03" db="EMBL/GenBank/DDBJ databases">
        <title>Long read genome sequence of the mycoparasitic Pythium oligandrum ATCC 38472 isolated from sugarbeet rhizosphere.</title>
        <authorList>
            <person name="Gaulin E."/>
        </authorList>
    </citation>
    <scope>NUCLEOTIDE SEQUENCE</scope>
    <source>
        <strain evidence="13">ATCC 38472_TT</strain>
    </source>
</reference>
<evidence type="ECO:0000256" key="1">
    <source>
        <dbReference type="ARBA" id="ARBA00000900"/>
    </source>
</evidence>
<keyword evidence="7 10" id="KW-0862">Zinc</keyword>
<dbReference type="Pfam" id="PF22960">
    <property type="entry name" value="WHD_UBR1"/>
    <property type="match status" value="1"/>
</dbReference>
<feature type="compositionally biased region" description="Low complexity" evidence="11">
    <location>
        <begin position="282"/>
        <end position="293"/>
    </location>
</feature>
<feature type="compositionally biased region" description="Basic and acidic residues" evidence="11">
    <location>
        <begin position="1081"/>
        <end position="1092"/>
    </location>
</feature>
<evidence type="ECO:0000256" key="2">
    <source>
        <dbReference type="ARBA" id="ARBA00004906"/>
    </source>
</evidence>
<accession>A0A8K1CDC7</accession>
<feature type="zinc finger region" description="UBR-type" evidence="9">
    <location>
        <begin position="108"/>
        <end position="179"/>
    </location>
</feature>
<keyword evidence="6 10" id="KW-0833">Ubl conjugation pathway</keyword>
<dbReference type="SMART" id="SM00396">
    <property type="entry name" value="ZnF_UBR1"/>
    <property type="match status" value="1"/>
</dbReference>
<feature type="compositionally biased region" description="Acidic residues" evidence="11">
    <location>
        <begin position="1286"/>
        <end position="1300"/>
    </location>
</feature>
<dbReference type="PANTHER" id="PTHR21497">
    <property type="entry name" value="UBIQUITIN LIGASE E3 ALPHA-RELATED"/>
    <property type="match status" value="1"/>
</dbReference>
<organism evidence="13 14">
    <name type="scientific">Pythium oligandrum</name>
    <name type="common">Mycoparasitic fungus</name>
    <dbReference type="NCBI Taxonomy" id="41045"/>
    <lineage>
        <taxon>Eukaryota</taxon>
        <taxon>Sar</taxon>
        <taxon>Stramenopiles</taxon>
        <taxon>Oomycota</taxon>
        <taxon>Peronosporomycetes</taxon>
        <taxon>Pythiales</taxon>
        <taxon>Pythiaceae</taxon>
        <taxon>Pythium</taxon>
    </lineage>
</organism>
<gene>
    <name evidence="13" type="ORF">Poli38472_000575</name>
</gene>
<dbReference type="InterPro" id="IPR044046">
    <property type="entry name" value="E3_ligase_UBR-like_C"/>
</dbReference>
<keyword evidence="5 10" id="KW-0863">Zinc-finger</keyword>
<evidence type="ECO:0000256" key="11">
    <source>
        <dbReference type="SAM" id="MobiDB-lite"/>
    </source>
</evidence>
<evidence type="ECO:0000256" key="9">
    <source>
        <dbReference type="PROSITE-ProRule" id="PRU00508"/>
    </source>
</evidence>
<dbReference type="Proteomes" id="UP000794436">
    <property type="component" value="Unassembled WGS sequence"/>
</dbReference>
<evidence type="ECO:0000256" key="8">
    <source>
        <dbReference type="ARBA" id="ARBA00046341"/>
    </source>
</evidence>
<feature type="region of interest" description="Disordered" evidence="11">
    <location>
        <begin position="1285"/>
        <end position="1340"/>
    </location>
</feature>
<feature type="region of interest" description="Disordered" evidence="11">
    <location>
        <begin position="1907"/>
        <end position="1936"/>
    </location>
</feature>
<feature type="region of interest" description="Disordered" evidence="11">
    <location>
        <begin position="1235"/>
        <end position="1264"/>
    </location>
</feature>
<dbReference type="InterPro" id="IPR003769">
    <property type="entry name" value="ClpS_core"/>
</dbReference>
<dbReference type="PROSITE" id="PS51157">
    <property type="entry name" value="ZF_UBR"/>
    <property type="match status" value="1"/>
</dbReference>
<feature type="compositionally biased region" description="Basic residues" evidence="11">
    <location>
        <begin position="1554"/>
        <end position="1568"/>
    </location>
</feature>
<dbReference type="InterPro" id="IPR003126">
    <property type="entry name" value="Znf_UBR"/>
</dbReference>
<dbReference type="GO" id="GO:0016567">
    <property type="term" value="P:protein ubiquitination"/>
    <property type="evidence" value="ECO:0007669"/>
    <property type="project" value="UniProtKB-UniRule"/>
</dbReference>
<dbReference type="InterPro" id="IPR055194">
    <property type="entry name" value="UBR1-like_WH"/>
</dbReference>
<comment type="function">
    <text evidence="10">Ubiquitin ligase protein which is a component of the N-end rule pathway. Recognizes and binds to proteins bearing specific N-terminal residues that are destabilizing according to the N-end rule, leading to their ubiquitination and subsequent degradation.</text>
</comment>
<sequence>MVTLRGKKTKATTASRKAVEKSARGLAAGKSRKGAQRDESQLEHEEHAQQLVRFVTQTSLALQRVPTEKSSLAGFLDAMLTAFCHGSKEKRVAPQQLLARLTSAARKRVCGIIFSSDEIAYSCRNCQVDSTCVICKDCFMHGDHTGHDVYFQRTTAGSSCDCGDPHAWKISGFCSRHPGADDAHATAEKKDSLPKEIRTLAPIVIETVVEHVHQVLLGIDHGFQFAEALELFSREIPEHILVELSETYKHQSARDTESTEAIAGRRPRRSQRRVTQATETTASSDDQVSVDSASSQPEGVAQFGIRLHNDDVHSLSDVVKDLCSTLTYSKTSARDAVTETDRNGDYVVEKSNILACALPVGQLVRRSLNISVAPVWWEQQMEEMSSILEWLRAISSASDGLGEIVSETLRKIRPARVPFAKFSDCAVNASKPTGFWRDRSRYLHATALEMISSVIGEADLCTWAAEVESTLKTRYTFRPDADISAHASPEDNDNLFIAEFLKGVSLSRTHDRHQSVRDGCAAVLSKYVVHPSRKNSVLGLMVRWDCALRKKTTQVSHALLREHMLEKDFRKHMLEEYAHSYQAMTESFLKGLGNSTDSIFDFAVQFLTVPHLVREYTRAEVRDHPERPQIAFELLCALEQVFSKAIDSNGNLNVDHPALSSQKYKHCIDDLEYVFNIGGVPNELVFDKRNLGIWISCLKLLQNGDLQKRRGVNQTHVEYESDSWLSMFNLGIRVHSVFPVSWNGIVNTGVENEPARVAGIFRDIVDATVESSSSLNRNVRKKRLRPLKFLSGRGGDDPEITAYDFNVAKEPVSLHAPLHRFLSASLRHTSIHQTWLLQALNSQGFLTTFSLDQLSPEQCLEMIEAPLRSLVMASQIHSNLWRRNGEENMMAQLYNYSALPYCVNYRDTDVFLLQVGVLLLGPEAILSLMVDRFQLGSFFSSFSNDSAGYARPEEGIDHQQILQLTEEFLRLVIVMGTNLPSSTGQQYEDEFLKEEMLQHLCAKSYTFSKLFDISILPSGQDDVSIPRLEEVLAGVADFSPPTGLDPGRYELKDGLLKEYNPYFLHLNREAHELARDRWTSYRKTERKNRSSKNEPSPPLKAMRRPLSFLRPIQDILTCEGSVGMIHLILWKVLRDTTTSASPSISDAVISTCLHLLVYGVYSAIDANDDTFWTRLCAPSDTMDKTSIAVLLWELNKKHEDIFDDEQAGTLEWILSALTQNSEECSKVIKTLNEKDKRQRTVTTATSDNQTAASTMEQRREDARQRAMAAMARQQAAFQAMMQNMDTGDDSADEDDDDETQAEDRASARIDVDDDESGETTTLGKRRASGEGVDEDTKRQRLEDEDACYKCILCHDTSMQGEMGMTAYVHQSTVLSGAFRPDADEALKPTGVKVRKDVRALVEKMDLCSGGPNASPDSPSPTLRALTSQLPEWYMEGGLEDEIMLDSPLPRINIGGGRPNRRNRDRTNSRDGDLLPMDDELEVLESVLDLREDQRLFPMMFGDIASPDRRDRGARHPIDRAIQVVRRRIAQPMDLDSEDDEDAEPDHHDHDHDHDHRHHTHNHHLHHPHHVTEANRESVQLYLTPCGLHIRTCQHAVHIHCLERYIRSLHEKAIRGEDFDGVQAIDPDSAMTQFLCPLCKTLCNFVIPTSDPAGKSAEPMLLAIEDGVSSPASWHQVIDKQLKVPEWYRTVLGRDGEFGDEDAETHDLWRDYFEETLWEPHGSLEKGAPFLWSASAFTLASFLLVADQEHRNATATSDVFDPLTDRLPPALEKEFSSVVAVTKFCRWSFSLLEHSEDAKVIWETAKRCCPINMETKREHRKFSKVLGSIDPCLRGTILGLLVADIYTAFVVSCVIADHPSTIWQFMPIFSAADFLQRFYLEFFVQTSTDEGSLFQDKYTVNEVEDTSVDSVQMELPSEEASSSRRTRSRSSANASTTTSSVDVLNHLLKNSDTKDSEEYAVLTIVKRMLEHSESSERLKQLSKKEITVRLDRIKRNNSVFVRRMKLFWRCWTDKEAITLPATSLLLPSLTDIAQSSDAVFEQIWQWCINRRESKDLLAVAKPGDKCEHTDGCGENYVASMFIIRDQPEQSPRLIDLPVQYDELYSMMSGRQCTRCNKAPCDPGICLICGEFLCCGDSCCTSPFVTHGPAVGECTRHAAECGGGIGIVLMLDQCRVAVIGGSMAAHFPCPYVDAHGEEDVGLQRGRPLRLDMARYRYLESLWVNHRIFLEVSRQRNQREPQFTINLSYL</sequence>
<dbReference type="EMBL" id="SPLM01000108">
    <property type="protein sequence ID" value="TMW60533.1"/>
    <property type="molecule type" value="Genomic_DNA"/>
</dbReference>
<dbReference type="CDD" id="cd19673">
    <property type="entry name" value="UBR-box_UBR3"/>
    <property type="match status" value="1"/>
</dbReference>
<feature type="compositionally biased region" description="Basic residues" evidence="11">
    <location>
        <begin position="1"/>
        <end position="10"/>
    </location>
</feature>
<feature type="region of interest" description="Disordered" evidence="11">
    <location>
        <begin position="1"/>
        <end position="43"/>
    </location>
</feature>
<dbReference type="EC" id="2.3.2.27" evidence="10"/>
<evidence type="ECO:0000256" key="3">
    <source>
        <dbReference type="ARBA" id="ARBA00022679"/>
    </source>
</evidence>
<protein>
    <recommendedName>
        <fullName evidence="10">E3 ubiquitin-protein ligase</fullName>
        <ecNumber evidence="10">2.3.2.27</ecNumber>
    </recommendedName>
</protein>
<dbReference type="Pfam" id="PF02207">
    <property type="entry name" value="zf-UBR"/>
    <property type="match status" value="1"/>
</dbReference>
<keyword evidence="14" id="KW-1185">Reference proteome</keyword>
<comment type="catalytic activity">
    <reaction evidence="1 10">
        <text>S-ubiquitinyl-[E2 ubiquitin-conjugating enzyme]-L-cysteine + [acceptor protein]-L-lysine = [E2 ubiquitin-conjugating enzyme]-L-cysteine + N(6)-ubiquitinyl-[acceptor protein]-L-lysine.</text>
        <dbReference type="EC" id="2.3.2.27"/>
    </reaction>
</comment>
<feature type="region of interest" description="Disordered" evidence="11">
    <location>
        <begin position="1450"/>
        <end position="1474"/>
    </location>
</feature>
<dbReference type="GO" id="GO:0005737">
    <property type="term" value="C:cytoplasm"/>
    <property type="evidence" value="ECO:0007669"/>
    <property type="project" value="TreeGrafter"/>
</dbReference>
<dbReference type="FunFam" id="2.10.110.30:FF:000002">
    <property type="entry name" value="Putative e3 ubiquitin-protein ligase ubr3"/>
    <property type="match status" value="1"/>
</dbReference>
<evidence type="ECO:0000256" key="5">
    <source>
        <dbReference type="ARBA" id="ARBA00022771"/>
    </source>
</evidence>
<feature type="region of interest" description="Disordered" evidence="11">
    <location>
        <begin position="1528"/>
        <end position="1569"/>
    </location>
</feature>
<evidence type="ECO:0000256" key="4">
    <source>
        <dbReference type="ARBA" id="ARBA00022723"/>
    </source>
</evidence>
<evidence type="ECO:0000313" key="14">
    <source>
        <dbReference type="Proteomes" id="UP000794436"/>
    </source>
</evidence>
<dbReference type="GO" id="GO:0000151">
    <property type="term" value="C:ubiquitin ligase complex"/>
    <property type="evidence" value="ECO:0007669"/>
    <property type="project" value="TreeGrafter"/>
</dbReference>
<feature type="region of interest" description="Disordered" evidence="11">
    <location>
        <begin position="1081"/>
        <end position="1101"/>
    </location>
</feature>
<feature type="domain" description="UBR-type" evidence="12">
    <location>
        <begin position="108"/>
        <end position="179"/>
    </location>
</feature>
<dbReference type="UniPathway" id="UPA00143"/>
<dbReference type="Pfam" id="PF18995">
    <property type="entry name" value="PRT6_C"/>
    <property type="match status" value="1"/>
</dbReference>
<keyword evidence="4 10" id="KW-0479">Metal-binding</keyword>
<evidence type="ECO:0000256" key="10">
    <source>
        <dbReference type="RuleBase" id="RU366018"/>
    </source>
</evidence>
<comment type="pathway">
    <text evidence="2 10">Protein modification; protein ubiquitination.</text>
</comment>
<feature type="compositionally biased region" description="Basic and acidic residues" evidence="11">
    <location>
        <begin position="1301"/>
        <end position="1310"/>
    </location>
</feature>
<dbReference type="PANTHER" id="PTHR21497:SF24">
    <property type="entry name" value="E3 UBIQUITIN-PROTEIN LIGASE UBR1"/>
    <property type="match status" value="1"/>
</dbReference>
<dbReference type="CDD" id="cd16482">
    <property type="entry name" value="RING-H2_UBR1-like"/>
    <property type="match status" value="1"/>
</dbReference>
<feature type="region of interest" description="Disordered" evidence="11">
    <location>
        <begin position="249"/>
        <end position="293"/>
    </location>
</feature>
<comment type="caution">
    <text evidence="13">The sequence shown here is derived from an EMBL/GenBank/DDBJ whole genome shotgun (WGS) entry which is preliminary data.</text>
</comment>
<dbReference type="Pfam" id="PF02617">
    <property type="entry name" value="ClpS"/>
    <property type="match status" value="1"/>
</dbReference>
<name>A0A8K1CDC7_PYTOL</name>
<keyword evidence="3 10" id="KW-0808">Transferase</keyword>
<feature type="compositionally biased region" description="Polar residues" evidence="11">
    <location>
        <begin position="1240"/>
        <end position="1254"/>
    </location>
</feature>
<dbReference type="InterPro" id="IPR039164">
    <property type="entry name" value="UBR1-like"/>
</dbReference>
<dbReference type="GO" id="GO:0008270">
    <property type="term" value="F:zinc ion binding"/>
    <property type="evidence" value="ECO:0007669"/>
    <property type="project" value="UniProtKB-UniRule"/>
</dbReference>
<evidence type="ECO:0000313" key="13">
    <source>
        <dbReference type="EMBL" id="TMW60533.1"/>
    </source>
</evidence>
<dbReference type="GO" id="GO:0061630">
    <property type="term" value="F:ubiquitin protein ligase activity"/>
    <property type="evidence" value="ECO:0007669"/>
    <property type="project" value="UniProtKB-UniRule"/>
</dbReference>
<feature type="compositionally biased region" description="Basic and acidic residues" evidence="11">
    <location>
        <begin position="1544"/>
        <end position="1553"/>
    </location>
</feature>
<evidence type="ECO:0000256" key="6">
    <source>
        <dbReference type="ARBA" id="ARBA00022786"/>
    </source>
</evidence>
<evidence type="ECO:0000256" key="7">
    <source>
        <dbReference type="ARBA" id="ARBA00022833"/>
    </source>
</evidence>
<evidence type="ECO:0000259" key="12">
    <source>
        <dbReference type="PROSITE" id="PS51157"/>
    </source>
</evidence>
<dbReference type="Gene3D" id="2.10.110.30">
    <property type="match status" value="1"/>
</dbReference>
<dbReference type="OrthoDB" id="26387at2759"/>
<comment type="similarity">
    <text evidence="8 10">Belongs to the E3 ubiquitin-protein ligase UBR1-like family.</text>
</comment>
<dbReference type="GO" id="GO:0071596">
    <property type="term" value="P:ubiquitin-dependent protein catabolic process via the N-end rule pathway"/>
    <property type="evidence" value="ECO:0007669"/>
    <property type="project" value="UniProtKB-UniRule"/>
</dbReference>
<proteinExistence type="inferred from homology"/>